<evidence type="ECO:0000313" key="4">
    <source>
        <dbReference type="Proteomes" id="UP000002432"/>
    </source>
</evidence>
<keyword evidence="1" id="KW-0175">Coiled coil</keyword>
<dbReference type="STRING" id="204669.Acid345_2985"/>
<evidence type="ECO:0000313" key="3">
    <source>
        <dbReference type="EMBL" id="ABF41986.1"/>
    </source>
</evidence>
<dbReference type="PANTHER" id="PTHR43102:SF2">
    <property type="entry name" value="GAF DOMAIN-CONTAINING PROTEIN"/>
    <property type="match status" value="1"/>
</dbReference>
<dbReference type="Gene3D" id="3.30.565.10">
    <property type="entry name" value="Histidine kinase-like ATPase, C-terminal domain"/>
    <property type="match status" value="1"/>
</dbReference>
<dbReference type="EnsemblBacteria" id="ABF41986">
    <property type="protein sequence ID" value="ABF41986"/>
    <property type="gene ID" value="Acid345_2985"/>
</dbReference>
<organism evidence="3 4">
    <name type="scientific">Koribacter versatilis (strain Ellin345)</name>
    <dbReference type="NCBI Taxonomy" id="204669"/>
    <lineage>
        <taxon>Bacteria</taxon>
        <taxon>Pseudomonadati</taxon>
        <taxon>Acidobacteriota</taxon>
        <taxon>Terriglobia</taxon>
        <taxon>Terriglobales</taxon>
        <taxon>Candidatus Korobacteraceae</taxon>
        <taxon>Candidatus Korobacter</taxon>
    </lineage>
</organism>
<dbReference type="InterPro" id="IPR036890">
    <property type="entry name" value="HATPase_C_sf"/>
</dbReference>
<dbReference type="CDD" id="cd16936">
    <property type="entry name" value="HATPase_RsbW-like"/>
    <property type="match status" value="1"/>
</dbReference>
<dbReference type="Pfam" id="PF01590">
    <property type="entry name" value="GAF"/>
    <property type="match status" value="1"/>
</dbReference>
<dbReference type="InterPro" id="IPR029016">
    <property type="entry name" value="GAF-like_dom_sf"/>
</dbReference>
<dbReference type="SUPFAM" id="SSF55874">
    <property type="entry name" value="ATPase domain of HSP90 chaperone/DNA topoisomerase II/histidine kinase"/>
    <property type="match status" value="1"/>
</dbReference>
<dbReference type="AlphaFoldDB" id="Q1IMB4"/>
<dbReference type="Gene3D" id="3.30.450.40">
    <property type="match status" value="1"/>
</dbReference>
<accession>Q1IMB4</accession>
<dbReference type="HOGENOM" id="CLU_865399_0_0_0"/>
<keyword evidence="4" id="KW-1185">Reference proteome</keyword>
<dbReference type="PANTHER" id="PTHR43102">
    <property type="entry name" value="SLR1143 PROTEIN"/>
    <property type="match status" value="1"/>
</dbReference>
<sequence>MPSNESERLKALRQYKILDTQPEQAFDDLALIASHICETPIALITLVDEDRQWFKSRIGIDVQETARSISFCSHAIEQKGVFTVPDATLDPRFRDNPVVKGEPHIRFYAGAPLASRDGYALGTLCVIDYVPRTLTPEQKNALTALERQVAAQLELRRNLEELRVALEGIENLSAMIPYCSTCQMNIVIPADPEDMKKISAGVVELLNNKRWTQSEIADVQLALDEALINAIRYGCNNDRSKHVQCCVTFDDSGELVVVIKDPGPGFDVKAVPNPLEGEGLFRGSGRGVFLINKLMDTVEYADQGSKVLMRKRPEASLSPSQ</sequence>
<dbReference type="SUPFAM" id="SSF55781">
    <property type="entry name" value="GAF domain-like"/>
    <property type="match status" value="1"/>
</dbReference>
<dbReference type="InterPro" id="IPR003594">
    <property type="entry name" value="HATPase_dom"/>
</dbReference>
<gene>
    <name evidence="3" type="ordered locus">Acid345_2985</name>
</gene>
<evidence type="ECO:0000259" key="2">
    <source>
        <dbReference type="SMART" id="SM00065"/>
    </source>
</evidence>
<feature type="domain" description="GAF" evidence="2">
    <location>
        <begin position="21"/>
        <end position="163"/>
    </location>
</feature>
<keyword evidence="3" id="KW-0723">Serine/threonine-protein kinase</keyword>
<proteinExistence type="predicted"/>
<feature type="coiled-coil region" evidence="1">
    <location>
        <begin position="142"/>
        <end position="172"/>
    </location>
</feature>
<dbReference type="RefSeq" id="WP_011523787.1">
    <property type="nucleotide sequence ID" value="NC_008009.1"/>
</dbReference>
<protein>
    <submittedName>
        <fullName evidence="3">Anti-sigma regulatory factor, serine/threonine protein kinase</fullName>
    </submittedName>
</protein>
<dbReference type="SMART" id="SM00065">
    <property type="entry name" value="GAF"/>
    <property type="match status" value="1"/>
</dbReference>
<dbReference type="Pfam" id="PF13581">
    <property type="entry name" value="HATPase_c_2"/>
    <property type="match status" value="1"/>
</dbReference>
<dbReference type="eggNOG" id="COG2172">
    <property type="taxonomic scope" value="Bacteria"/>
</dbReference>
<name>Q1IMB4_KORVE</name>
<dbReference type="InterPro" id="IPR003018">
    <property type="entry name" value="GAF"/>
</dbReference>
<dbReference type="EMBL" id="CP000360">
    <property type="protein sequence ID" value="ABF41986.1"/>
    <property type="molecule type" value="Genomic_DNA"/>
</dbReference>
<evidence type="ECO:0000256" key="1">
    <source>
        <dbReference type="SAM" id="Coils"/>
    </source>
</evidence>
<dbReference type="KEGG" id="aba:Acid345_2985"/>
<dbReference type="eggNOG" id="COG2203">
    <property type="taxonomic scope" value="Bacteria"/>
</dbReference>
<keyword evidence="3" id="KW-0808">Transferase</keyword>
<dbReference type="GO" id="GO:0004674">
    <property type="term" value="F:protein serine/threonine kinase activity"/>
    <property type="evidence" value="ECO:0007669"/>
    <property type="project" value="UniProtKB-KW"/>
</dbReference>
<keyword evidence="3" id="KW-0418">Kinase</keyword>
<reference evidence="3 4" key="1">
    <citation type="journal article" date="2009" name="Appl. Environ. Microbiol.">
        <title>Three genomes from the phylum Acidobacteria provide insight into the lifestyles of these microorganisms in soils.</title>
        <authorList>
            <person name="Ward N.L."/>
            <person name="Challacombe J.F."/>
            <person name="Janssen P.H."/>
            <person name="Henrissat B."/>
            <person name="Coutinho P.M."/>
            <person name="Wu M."/>
            <person name="Xie G."/>
            <person name="Haft D.H."/>
            <person name="Sait M."/>
            <person name="Badger J."/>
            <person name="Barabote R.D."/>
            <person name="Bradley B."/>
            <person name="Brettin T.S."/>
            <person name="Brinkac L.M."/>
            <person name="Bruce D."/>
            <person name="Creasy T."/>
            <person name="Daugherty S.C."/>
            <person name="Davidsen T.M."/>
            <person name="DeBoy R.T."/>
            <person name="Detter J.C."/>
            <person name="Dodson R.J."/>
            <person name="Durkin A.S."/>
            <person name="Ganapathy A."/>
            <person name="Gwinn-Giglio M."/>
            <person name="Han C.S."/>
            <person name="Khouri H."/>
            <person name="Kiss H."/>
            <person name="Kothari S.P."/>
            <person name="Madupu R."/>
            <person name="Nelson K.E."/>
            <person name="Nelson W.C."/>
            <person name="Paulsen I."/>
            <person name="Penn K."/>
            <person name="Ren Q."/>
            <person name="Rosovitz M.J."/>
            <person name="Selengut J.D."/>
            <person name="Shrivastava S."/>
            <person name="Sullivan S.A."/>
            <person name="Tapia R."/>
            <person name="Thompson L.S."/>
            <person name="Watkins K.L."/>
            <person name="Yang Q."/>
            <person name="Yu C."/>
            <person name="Zafar N."/>
            <person name="Zhou L."/>
            <person name="Kuske C.R."/>
        </authorList>
    </citation>
    <scope>NUCLEOTIDE SEQUENCE [LARGE SCALE GENOMIC DNA]</scope>
    <source>
        <strain evidence="3 4">Ellin345</strain>
    </source>
</reference>
<dbReference type="Proteomes" id="UP000002432">
    <property type="component" value="Chromosome"/>
</dbReference>